<dbReference type="GO" id="GO:0003677">
    <property type="term" value="F:DNA binding"/>
    <property type="evidence" value="ECO:0007669"/>
    <property type="project" value="InterPro"/>
</dbReference>
<dbReference type="AlphaFoldDB" id="A0A5B8QUY2"/>
<keyword evidence="1" id="KW-0229">DNA integration</keyword>
<evidence type="ECO:0000256" key="2">
    <source>
        <dbReference type="ARBA" id="ARBA00023172"/>
    </source>
</evidence>
<dbReference type="RefSeq" id="WP_208661525.1">
    <property type="nucleotide sequence ID" value="NZ_CP031775.2"/>
</dbReference>
<dbReference type="GO" id="GO:0015074">
    <property type="term" value="P:DNA integration"/>
    <property type="evidence" value="ECO:0007669"/>
    <property type="project" value="UniProtKB-KW"/>
</dbReference>
<dbReference type="PROSITE" id="PS51898">
    <property type="entry name" value="TYR_RECOMBINASE"/>
    <property type="match status" value="1"/>
</dbReference>
<feature type="domain" description="Tyr recombinase" evidence="3">
    <location>
        <begin position="14"/>
        <end position="197"/>
    </location>
</feature>
<dbReference type="KEGG" id="sdeo:D0436_04150"/>
<evidence type="ECO:0000259" key="3">
    <source>
        <dbReference type="PROSITE" id="PS51898"/>
    </source>
</evidence>
<dbReference type="InterPro" id="IPR011010">
    <property type="entry name" value="DNA_brk_join_enz"/>
</dbReference>
<evidence type="ECO:0000256" key="1">
    <source>
        <dbReference type="ARBA" id="ARBA00022908"/>
    </source>
</evidence>
<dbReference type="PANTHER" id="PTHR30349">
    <property type="entry name" value="PHAGE INTEGRASE-RELATED"/>
    <property type="match status" value="1"/>
</dbReference>
<reference evidence="4 5" key="1">
    <citation type="journal article" date="2019" name="Ecotoxicol. Environ. Saf.">
        <title>Microbial characterization of heavy metal resistant bacterial strains isolated from an electroplating wastewater treatment plant.</title>
        <authorList>
            <person name="Cai X."/>
            <person name="Zheng X."/>
            <person name="Zhang D."/>
            <person name="Iqbal W."/>
            <person name="Liu C."/>
            <person name="Yang B."/>
            <person name="Zhao X."/>
            <person name="Lu X."/>
            <person name="Mao Y."/>
        </authorList>
    </citation>
    <scope>NUCLEOTIDE SEQUENCE [LARGE SCALE GENOMIC DNA]</scope>
    <source>
        <strain evidence="4 5">Ni1-3</strain>
    </source>
</reference>
<evidence type="ECO:0000313" key="4">
    <source>
        <dbReference type="EMBL" id="QDZ89727.1"/>
    </source>
</evidence>
<dbReference type="InterPro" id="IPR050090">
    <property type="entry name" value="Tyrosine_recombinase_XerCD"/>
</dbReference>
<protein>
    <submittedName>
        <fullName evidence="4">Tyrosine-type recombinase/integrase</fullName>
    </submittedName>
</protein>
<accession>A0A5B8QUY2</accession>
<dbReference type="Pfam" id="PF00589">
    <property type="entry name" value="Phage_integrase"/>
    <property type="match status" value="1"/>
</dbReference>
<dbReference type="Proteomes" id="UP000321124">
    <property type="component" value="Chromosome"/>
</dbReference>
<evidence type="ECO:0000313" key="5">
    <source>
        <dbReference type="Proteomes" id="UP000321124"/>
    </source>
</evidence>
<sequence>MARRIPWNKGKIIGQKAPLRQQEVWSIRARLEIANNTKELALFNLAIDSKLRGCDLVALKVLDVMRAGEILTRASIVQRKTGTPVMFEIIAHTRQSLLEWITLANLKYDDYLFPSRKHAVPHLGTRAYDRIVHKWVSSIGLESSLYGTHTMRRTKVSILYRRDKNLRAIQLLLGHKKIESTVRYLGIDVQDALESAENLDIEFPFYS</sequence>
<gene>
    <name evidence="4" type="ORF">D0436_04150</name>
</gene>
<dbReference type="InterPro" id="IPR002104">
    <property type="entry name" value="Integrase_catalytic"/>
</dbReference>
<dbReference type="Gene3D" id="1.10.443.10">
    <property type="entry name" value="Intergrase catalytic core"/>
    <property type="match status" value="1"/>
</dbReference>
<keyword evidence="2" id="KW-0233">DNA recombination</keyword>
<organism evidence="4 5">
    <name type="scientific">Shewanella decolorationis</name>
    <dbReference type="NCBI Taxonomy" id="256839"/>
    <lineage>
        <taxon>Bacteria</taxon>
        <taxon>Pseudomonadati</taxon>
        <taxon>Pseudomonadota</taxon>
        <taxon>Gammaproteobacteria</taxon>
        <taxon>Alteromonadales</taxon>
        <taxon>Shewanellaceae</taxon>
        <taxon>Shewanella</taxon>
    </lineage>
</organism>
<name>A0A5B8QUY2_9GAMM</name>
<dbReference type="EMBL" id="CP031775">
    <property type="protein sequence ID" value="QDZ89727.1"/>
    <property type="molecule type" value="Genomic_DNA"/>
</dbReference>
<proteinExistence type="predicted"/>
<dbReference type="GO" id="GO:0006310">
    <property type="term" value="P:DNA recombination"/>
    <property type="evidence" value="ECO:0007669"/>
    <property type="project" value="UniProtKB-KW"/>
</dbReference>
<dbReference type="InterPro" id="IPR013762">
    <property type="entry name" value="Integrase-like_cat_sf"/>
</dbReference>
<dbReference type="PANTHER" id="PTHR30349:SF82">
    <property type="entry name" value="INTEGRASE_RECOMBINASE YOEC-RELATED"/>
    <property type="match status" value="1"/>
</dbReference>
<dbReference type="SUPFAM" id="SSF56349">
    <property type="entry name" value="DNA breaking-rejoining enzymes"/>
    <property type="match status" value="1"/>
</dbReference>